<name>X1RJT3_9ZZZZ</name>
<feature type="non-terminal residue" evidence="1">
    <location>
        <position position="32"/>
    </location>
</feature>
<sequence>MDLIYDTASAPQQEPYNENPVRVFRNVGITIF</sequence>
<protein>
    <submittedName>
        <fullName evidence="1">Uncharacterized protein</fullName>
    </submittedName>
</protein>
<organism evidence="1">
    <name type="scientific">marine sediment metagenome</name>
    <dbReference type="NCBI Taxonomy" id="412755"/>
    <lineage>
        <taxon>unclassified sequences</taxon>
        <taxon>metagenomes</taxon>
        <taxon>ecological metagenomes</taxon>
    </lineage>
</organism>
<reference evidence="1" key="1">
    <citation type="journal article" date="2014" name="Front. Microbiol.">
        <title>High frequency of phylogenetically diverse reductive dehalogenase-homologous genes in deep subseafloor sedimentary metagenomes.</title>
        <authorList>
            <person name="Kawai M."/>
            <person name="Futagami T."/>
            <person name="Toyoda A."/>
            <person name="Takaki Y."/>
            <person name="Nishi S."/>
            <person name="Hori S."/>
            <person name="Arai W."/>
            <person name="Tsubouchi T."/>
            <person name="Morono Y."/>
            <person name="Uchiyama I."/>
            <person name="Ito T."/>
            <person name="Fujiyama A."/>
            <person name="Inagaki F."/>
            <person name="Takami H."/>
        </authorList>
    </citation>
    <scope>NUCLEOTIDE SEQUENCE</scope>
    <source>
        <strain evidence="1">Expedition CK06-06</strain>
    </source>
</reference>
<accession>X1RJT3</accession>
<gene>
    <name evidence="1" type="ORF">S06H3_66059</name>
</gene>
<dbReference type="EMBL" id="BARV01044804">
    <property type="protein sequence ID" value="GAI63425.1"/>
    <property type="molecule type" value="Genomic_DNA"/>
</dbReference>
<evidence type="ECO:0000313" key="1">
    <source>
        <dbReference type="EMBL" id="GAI63425.1"/>
    </source>
</evidence>
<proteinExistence type="predicted"/>
<comment type="caution">
    <text evidence="1">The sequence shown here is derived from an EMBL/GenBank/DDBJ whole genome shotgun (WGS) entry which is preliminary data.</text>
</comment>
<dbReference type="AlphaFoldDB" id="X1RJT3"/>